<evidence type="ECO:0000313" key="6">
    <source>
        <dbReference type="EMBL" id="SDP61911.1"/>
    </source>
</evidence>
<sequence>MAIDIRDEQSIAVAKLYYESDMSQQKIAEVLKLSRPTVSRLLRYAKDQGYVSIKISDPVESMAVLENRLQIKYGLQVVKVARASMETIIEQKKAIGELAAEYIVNIVKDGDIIGIGWGSTLYEMAKRLPVKPLQHTKVVELKGGISLNSNKTYAQEILDSFTQAFSAEGCYLPLPVMFDTVEVKDIVYQDKFIKHILQLGRDANIAVFTVGSASEGSTIFHLGYFINEEERQRIASSAVGDICSRFYDADGEICEPELDARTVGITLSDLKKKQTRILLAGGKHKVSAIKAALGGGFATALVTDQYTAKLLLA</sequence>
<dbReference type="EMBL" id="FNJQ01000029">
    <property type="protein sequence ID" value="SDP61911.1"/>
    <property type="molecule type" value="Genomic_DNA"/>
</dbReference>
<dbReference type="AlphaFoldDB" id="A0A1H0U6X7"/>
<feature type="domain" description="Sugar-binding" evidence="5">
    <location>
        <begin position="58"/>
        <end position="313"/>
    </location>
</feature>
<dbReference type="Gene3D" id="1.10.10.60">
    <property type="entry name" value="Homeodomain-like"/>
    <property type="match status" value="1"/>
</dbReference>
<dbReference type="SUPFAM" id="SSF100950">
    <property type="entry name" value="NagB/RpiA/CoA transferase-like"/>
    <property type="match status" value="1"/>
</dbReference>
<organism evidence="6 7">
    <name type="scientific">Selenomonas ruminantium</name>
    <dbReference type="NCBI Taxonomy" id="971"/>
    <lineage>
        <taxon>Bacteria</taxon>
        <taxon>Bacillati</taxon>
        <taxon>Bacillota</taxon>
        <taxon>Negativicutes</taxon>
        <taxon>Selenomonadales</taxon>
        <taxon>Selenomonadaceae</taxon>
        <taxon>Selenomonas</taxon>
    </lineage>
</organism>
<dbReference type="Gene3D" id="3.40.50.1360">
    <property type="match status" value="1"/>
</dbReference>
<evidence type="ECO:0000256" key="4">
    <source>
        <dbReference type="ARBA" id="ARBA00023163"/>
    </source>
</evidence>
<accession>A0A1H0U6X7</accession>
<dbReference type="PANTHER" id="PTHR34294">
    <property type="entry name" value="TRANSCRIPTIONAL REGULATOR-RELATED"/>
    <property type="match status" value="1"/>
</dbReference>
<evidence type="ECO:0000313" key="7">
    <source>
        <dbReference type="Proteomes" id="UP000182412"/>
    </source>
</evidence>
<dbReference type="GO" id="GO:0030246">
    <property type="term" value="F:carbohydrate binding"/>
    <property type="evidence" value="ECO:0007669"/>
    <property type="project" value="InterPro"/>
</dbReference>
<dbReference type="InterPro" id="IPR051054">
    <property type="entry name" value="SorC_transcr_regulators"/>
</dbReference>
<protein>
    <submittedName>
        <fullName evidence="6">Deoxyribonucleoside regulator</fullName>
    </submittedName>
</protein>
<keyword evidence="2" id="KW-0805">Transcription regulation</keyword>
<evidence type="ECO:0000256" key="3">
    <source>
        <dbReference type="ARBA" id="ARBA00023125"/>
    </source>
</evidence>
<dbReference type="RefSeq" id="WP_176756801.1">
    <property type="nucleotide sequence ID" value="NZ_FNJQ01000029.1"/>
</dbReference>
<evidence type="ECO:0000259" key="5">
    <source>
        <dbReference type="Pfam" id="PF04198"/>
    </source>
</evidence>
<evidence type="ECO:0000256" key="2">
    <source>
        <dbReference type="ARBA" id="ARBA00023015"/>
    </source>
</evidence>
<keyword evidence="4" id="KW-0804">Transcription</keyword>
<proteinExistence type="inferred from homology"/>
<dbReference type="Proteomes" id="UP000182412">
    <property type="component" value="Unassembled WGS sequence"/>
</dbReference>
<evidence type="ECO:0000256" key="1">
    <source>
        <dbReference type="ARBA" id="ARBA00010466"/>
    </source>
</evidence>
<dbReference type="InterPro" id="IPR007324">
    <property type="entry name" value="Sugar-bd_dom_put"/>
</dbReference>
<comment type="similarity">
    <text evidence="1">Belongs to the SorC transcriptional regulatory family.</text>
</comment>
<dbReference type="PANTHER" id="PTHR34294:SF1">
    <property type="entry name" value="TRANSCRIPTIONAL REGULATOR LSRR"/>
    <property type="match status" value="1"/>
</dbReference>
<gene>
    <name evidence="6" type="ORF">SAMN05216366_12926</name>
</gene>
<dbReference type="Pfam" id="PF04198">
    <property type="entry name" value="Sugar-bind"/>
    <property type="match status" value="1"/>
</dbReference>
<dbReference type="GO" id="GO:0003677">
    <property type="term" value="F:DNA binding"/>
    <property type="evidence" value="ECO:0007669"/>
    <property type="project" value="UniProtKB-KW"/>
</dbReference>
<name>A0A1H0U6X7_SELRU</name>
<keyword evidence="3" id="KW-0238">DNA-binding</keyword>
<reference evidence="6 7" key="1">
    <citation type="submission" date="2016-10" db="EMBL/GenBank/DDBJ databases">
        <authorList>
            <person name="de Groot N.N."/>
        </authorList>
    </citation>
    <scope>NUCLEOTIDE SEQUENCE [LARGE SCALE GENOMIC DNA]</scope>
    <source>
        <strain evidence="6 7">S137</strain>
    </source>
</reference>
<dbReference type="InterPro" id="IPR037171">
    <property type="entry name" value="NagB/RpiA_transferase-like"/>
</dbReference>